<dbReference type="Proteomes" id="UP000067625">
    <property type="component" value="Chromosome"/>
</dbReference>
<dbReference type="PIRSF" id="PIRSF000728">
    <property type="entry name" value="NAGK"/>
    <property type="match status" value="1"/>
</dbReference>
<keyword evidence="6 9" id="KW-0418">Kinase</keyword>
<evidence type="ECO:0000256" key="2">
    <source>
        <dbReference type="ARBA" id="ARBA00022571"/>
    </source>
</evidence>
<dbReference type="GO" id="GO:0005524">
    <property type="term" value="F:ATP binding"/>
    <property type="evidence" value="ECO:0007669"/>
    <property type="project" value="UniProtKB-UniRule"/>
</dbReference>
<feature type="site" description="Transition state stabilizer" evidence="9">
    <location>
        <position position="215"/>
    </location>
</feature>
<dbReference type="AlphaFoldDB" id="A0A0M4FEQ5"/>
<evidence type="ECO:0000259" key="10">
    <source>
        <dbReference type="Pfam" id="PF00696"/>
    </source>
</evidence>
<comment type="similarity">
    <text evidence="9">Belongs to the acetylglutamate kinase family. ArgB subfamily.</text>
</comment>
<dbReference type="EMBL" id="CP012600">
    <property type="protein sequence ID" value="ALC80711.1"/>
    <property type="molecule type" value="Genomic_DNA"/>
</dbReference>
<proteinExistence type="inferred from homology"/>
<evidence type="ECO:0000256" key="1">
    <source>
        <dbReference type="ARBA" id="ARBA00004828"/>
    </source>
</evidence>
<dbReference type="Gene3D" id="3.40.1160.10">
    <property type="entry name" value="Acetylglutamate kinase-like"/>
    <property type="match status" value="1"/>
</dbReference>
<dbReference type="PANTHER" id="PTHR23342">
    <property type="entry name" value="N-ACETYLGLUTAMATE SYNTHASE"/>
    <property type="match status" value="1"/>
</dbReference>
<keyword evidence="3 9" id="KW-0028">Amino-acid biosynthesis</keyword>
<evidence type="ECO:0000256" key="4">
    <source>
        <dbReference type="ARBA" id="ARBA00022679"/>
    </source>
</evidence>
<keyword evidence="5 9" id="KW-0547">Nucleotide-binding</keyword>
<keyword evidence="7 9" id="KW-0067">ATP-binding</keyword>
<dbReference type="GO" id="GO:0003991">
    <property type="term" value="F:acetylglutamate kinase activity"/>
    <property type="evidence" value="ECO:0007669"/>
    <property type="project" value="UniProtKB-UniRule"/>
</dbReference>
<dbReference type="InterPro" id="IPR036393">
    <property type="entry name" value="AceGlu_kinase-like_sf"/>
</dbReference>
<comment type="catalytic activity">
    <reaction evidence="8 9">
        <text>N-acetyl-L-glutamate + ATP = N-acetyl-L-glutamyl 5-phosphate + ADP</text>
        <dbReference type="Rhea" id="RHEA:14629"/>
        <dbReference type="ChEBI" id="CHEBI:30616"/>
        <dbReference type="ChEBI" id="CHEBI:44337"/>
        <dbReference type="ChEBI" id="CHEBI:57936"/>
        <dbReference type="ChEBI" id="CHEBI:456216"/>
        <dbReference type="EC" id="2.7.2.8"/>
    </reaction>
</comment>
<dbReference type="UniPathway" id="UPA00068">
    <property type="reaction ID" value="UER00107"/>
</dbReference>
<organism evidence="11 12">
    <name type="scientific">Bacillus gobiensis</name>
    <dbReference type="NCBI Taxonomy" id="1441095"/>
    <lineage>
        <taxon>Bacteria</taxon>
        <taxon>Bacillati</taxon>
        <taxon>Bacillota</taxon>
        <taxon>Bacilli</taxon>
        <taxon>Bacillales</taxon>
        <taxon>Bacillaceae</taxon>
        <taxon>Bacillus</taxon>
    </lineage>
</organism>
<dbReference type="GO" id="GO:0005737">
    <property type="term" value="C:cytoplasm"/>
    <property type="evidence" value="ECO:0007669"/>
    <property type="project" value="UniProtKB-SubCell"/>
</dbReference>
<comment type="function">
    <text evidence="9">Catalyzes the ATP-dependent phosphorylation of N-acetyl-L-glutamate.</text>
</comment>
<feature type="binding site" evidence="9">
    <location>
        <begin position="41"/>
        <end position="42"/>
    </location>
    <ligand>
        <name>substrate</name>
    </ligand>
</feature>
<feature type="site" description="Transition state stabilizer" evidence="9">
    <location>
        <position position="8"/>
    </location>
</feature>
<evidence type="ECO:0000256" key="6">
    <source>
        <dbReference type="ARBA" id="ARBA00022777"/>
    </source>
</evidence>
<dbReference type="InterPro" id="IPR004662">
    <property type="entry name" value="AcgluKinase_fam"/>
</dbReference>
<keyword evidence="9" id="KW-0963">Cytoplasm</keyword>
<dbReference type="STRING" id="1441095.AM592_03240"/>
<accession>A0A0M4FEQ5</accession>
<feature type="binding site" evidence="9">
    <location>
        <position position="63"/>
    </location>
    <ligand>
        <name>substrate</name>
    </ligand>
</feature>
<evidence type="ECO:0000313" key="12">
    <source>
        <dbReference type="Proteomes" id="UP000067625"/>
    </source>
</evidence>
<dbReference type="PATRIC" id="fig|1441095.3.peg.708"/>
<evidence type="ECO:0000256" key="3">
    <source>
        <dbReference type="ARBA" id="ARBA00022605"/>
    </source>
</evidence>
<reference evidence="11 12" key="2">
    <citation type="journal article" date="2016" name="Int. J. Syst. Evol. Microbiol.">
        <title>Bacillus gobiensis sp. nov., isolated from a soil sample.</title>
        <authorList>
            <person name="Liu B."/>
            <person name="Liu G.H."/>
            <person name="Cetin S."/>
            <person name="Schumann P."/>
            <person name="Pan Z.Z."/>
            <person name="Chen Q.Q."/>
        </authorList>
    </citation>
    <scope>NUCLEOTIDE SEQUENCE [LARGE SCALE GENOMIC DNA]</scope>
    <source>
        <strain evidence="11 12">FJAT-4402</strain>
    </source>
</reference>
<comment type="subcellular location">
    <subcellularLocation>
        <location evidence="9">Cytoplasm</location>
    </subcellularLocation>
</comment>
<dbReference type="SUPFAM" id="SSF53633">
    <property type="entry name" value="Carbamate kinase-like"/>
    <property type="match status" value="1"/>
</dbReference>
<dbReference type="HAMAP" id="MF_00082">
    <property type="entry name" value="ArgB"/>
    <property type="match status" value="1"/>
</dbReference>
<evidence type="ECO:0000256" key="9">
    <source>
        <dbReference type="HAMAP-Rule" id="MF_00082"/>
    </source>
</evidence>
<gene>
    <name evidence="9" type="primary">argB</name>
    <name evidence="11" type="ORF">AM592_03240</name>
</gene>
<protein>
    <recommendedName>
        <fullName evidence="9">Acetylglutamate kinase</fullName>
        <ecNumber evidence="9">2.7.2.8</ecNumber>
    </recommendedName>
    <alternativeName>
        <fullName evidence="9">N-acetyl-L-glutamate 5-phosphotransferase</fullName>
    </alternativeName>
    <alternativeName>
        <fullName evidence="9">NAG kinase</fullName>
        <shortName evidence="9">NAGK</shortName>
    </alternativeName>
</protein>
<name>A0A0M4FEQ5_9BACI</name>
<dbReference type="GO" id="GO:0042450">
    <property type="term" value="P:L-arginine biosynthetic process via ornithine"/>
    <property type="evidence" value="ECO:0007669"/>
    <property type="project" value="UniProtKB-UniRule"/>
</dbReference>
<dbReference type="InterPro" id="IPR037528">
    <property type="entry name" value="ArgB"/>
</dbReference>
<feature type="domain" description="Aspartate/glutamate/uridylate kinase" evidence="10">
    <location>
        <begin position="3"/>
        <end position="234"/>
    </location>
</feature>
<dbReference type="EC" id="2.7.2.8" evidence="9"/>
<comment type="pathway">
    <text evidence="1 9">Amino-acid biosynthesis; L-arginine biosynthesis; N(2)-acetyl-L-ornithine from L-glutamate: step 2/4.</text>
</comment>
<keyword evidence="12" id="KW-1185">Reference proteome</keyword>
<keyword evidence="2 9" id="KW-0055">Arginine biosynthesis</keyword>
<dbReference type="RefSeq" id="WP_053602451.1">
    <property type="nucleotide sequence ID" value="NZ_CP012600.1"/>
</dbReference>
<evidence type="ECO:0000256" key="5">
    <source>
        <dbReference type="ARBA" id="ARBA00022741"/>
    </source>
</evidence>
<keyword evidence="4 9" id="KW-0808">Transferase</keyword>
<sequence>MNKTIVFKCGGSVIKEISDDFFANLKQLKNDGWKFAIVHGGGPEITSMLNKLKINTEFVKGQRKTTKQVLEVAEMILSGKMNKFFVSRLTSHGLKAVGLSGTDGGLLKAEYLDKKVYGEVGSIKAVDTNVLHGLMDVGFIPVIAPLALTESCQTLNVNADLAASAVASELNANKLMYVTDVSGIINNGKLESELTPADIKELISSEVITGGMIPKVESAMSALSERVKEVMIVNGKGSFLANDTFTGTKIIKEKEHVL</sequence>
<feature type="binding site" evidence="9">
    <location>
        <position position="156"/>
    </location>
    <ligand>
        <name>substrate</name>
    </ligand>
</feature>
<dbReference type="CDD" id="cd04238">
    <property type="entry name" value="AAK_NAGK-like"/>
    <property type="match status" value="1"/>
</dbReference>
<dbReference type="NCBIfam" id="TIGR00761">
    <property type="entry name" value="argB"/>
    <property type="match status" value="1"/>
</dbReference>
<dbReference type="FunFam" id="3.40.1160.10:FF:000004">
    <property type="entry name" value="Acetylglutamate kinase"/>
    <property type="match status" value="1"/>
</dbReference>
<evidence type="ECO:0000256" key="7">
    <source>
        <dbReference type="ARBA" id="ARBA00022840"/>
    </source>
</evidence>
<dbReference type="InterPro" id="IPR001048">
    <property type="entry name" value="Asp/Glu/Uridylate_kinase"/>
</dbReference>
<dbReference type="OrthoDB" id="9803155at2"/>
<evidence type="ECO:0000313" key="11">
    <source>
        <dbReference type="EMBL" id="ALC80711.1"/>
    </source>
</evidence>
<dbReference type="PANTHER" id="PTHR23342:SF0">
    <property type="entry name" value="N-ACETYLGLUTAMATE SYNTHASE, MITOCHONDRIAL"/>
    <property type="match status" value="1"/>
</dbReference>
<reference evidence="12" key="1">
    <citation type="submission" date="2015-08" db="EMBL/GenBank/DDBJ databases">
        <title>Genome sequencing project for genomic taxonomy and phylogenomics of Bacillus-like bacteria.</title>
        <authorList>
            <person name="Liu B."/>
            <person name="Wang J."/>
            <person name="Zhu Y."/>
            <person name="Liu G."/>
            <person name="Chen Q."/>
            <person name="Chen Z."/>
            <person name="Lan J."/>
            <person name="Che J."/>
            <person name="Ge C."/>
            <person name="Shi H."/>
            <person name="Pan Z."/>
            <person name="Liu X."/>
        </authorList>
    </citation>
    <scope>NUCLEOTIDE SEQUENCE [LARGE SCALE GENOMIC DNA]</scope>
    <source>
        <strain evidence="12">FJAT-4402</strain>
    </source>
</reference>
<evidence type="ECO:0000256" key="8">
    <source>
        <dbReference type="ARBA" id="ARBA00048141"/>
    </source>
</evidence>
<dbReference type="Pfam" id="PF00696">
    <property type="entry name" value="AA_kinase"/>
    <property type="match status" value="1"/>
</dbReference>